<dbReference type="KEGG" id="lgi:LOTGIDRAFT_123347"/>
<evidence type="ECO:0000313" key="2">
    <source>
        <dbReference type="Proteomes" id="UP000030746"/>
    </source>
</evidence>
<protein>
    <recommendedName>
        <fullName evidence="3">Reverse transcriptase domain-containing protein</fullName>
    </recommendedName>
</protein>
<dbReference type="GeneID" id="20232231"/>
<sequence>EIRIAINDLKLNKATGIDNIPNEILIYCKNVLMSSLIRLFNNILDLGCYPSSWNKGCIIPVFKKGDVNNPDNYRGITLVGCIGKLFTLHIK</sequence>
<evidence type="ECO:0008006" key="3">
    <source>
        <dbReference type="Google" id="ProtNLM"/>
    </source>
</evidence>
<dbReference type="RefSeq" id="XP_009058813.1">
    <property type="nucleotide sequence ID" value="XM_009060565.1"/>
</dbReference>
<organism evidence="1 2">
    <name type="scientific">Lottia gigantea</name>
    <name type="common">Giant owl limpet</name>
    <dbReference type="NCBI Taxonomy" id="225164"/>
    <lineage>
        <taxon>Eukaryota</taxon>
        <taxon>Metazoa</taxon>
        <taxon>Spiralia</taxon>
        <taxon>Lophotrochozoa</taxon>
        <taxon>Mollusca</taxon>
        <taxon>Gastropoda</taxon>
        <taxon>Patellogastropoda</taxon>
        <taxon>Lottioidea</taxon>
        <taxon>Lottiidae</taxon>
        <taxon>Lottia</taxon>
    </lineage>
</organism>
<gene>
    <name evidence="1" type="ORF">LOTGIDRAFT_123347</name>
</gene>
<name>V4AB20_LOTGI</name>
<dbReference type="OMA" id="FPSAWKH"/>
<dbReference type="HOGENOM" id="CLU_118269_0_1_1"/>
<dbReference type="AlphaFoldDB" id="V4AB20"/>
<dbReference type="EMBL" id="KB202408">
    <property type="protein sequence ID" value="ESO90491.1"/>
    <property type="molecule type" value="Genomic_DNA"/>
</dbReference>
<dbReference type="CTD" id="20232231"/>
<feature type="non-terminal residue" evidence="1">
    <location>
        <position position="1"/>
    </location>
</feature>
<dbReference type="OrthoDB" id="6142323at2759"/>
<dbReference type="PANTHER" id="PTHR47510">
    <property type="entry name" value="REVERSE TRANSCRIPTASE DOMAIN-CONTAINING PROTEIN"/>
    <property type="match status" value="1"/>
</dbReference>
<evidence type="ECO:0000313" key="1">
    <source>
        <dbReference type="EMBL" id="ESO90491.1"/>
    </source>
</evidence>
<keyword evidence="2" id="KW-1185">Reference proteome</keyword>
<reference evidence="1 2" key="1">
    <citation type="journal article" date="2013" name="Nature">
        <title>Insights into bilaterian evolution from three spiralian genomes.</title>
        <authorList>
            <person name="Simakov O."/>
            <person name="Marletaz F."/>
            <person name="Cho S.J."/>
            <person name="Edsinger-Gonzales E."/>
            <person name="Havlak P."/>
            <person name="Hellsten U."/>
            <person name="Kuo D.H."/>
            <person name="Larsson T."/>
            <person name="Lv J."/>
            <person name="Arendt D."/>
            <person name="Savage R."/>
            <person name="Osoegawa K."/>
            <person name="de Jong P."/>
            <person name="Grimwood J."/>
            <person name="Chapman J.A."/>
            <person name="Shapiro H."/>
            <person name="Aerts A."/>
            <person name="Otillar R.P."/>
            <person name="Terry A.Y."/>
            <person name="Boore J.L."/>
            <person name="Grigoriev I.V."/>
            <person name="Lindberg D.R."/>
            <person name="Seaver E.C."/>
            <person name="Weisblat D.A."/>
            <person name="Putnam N.H."/>
            <person name="Rokhsar D.S."/>
        </authorList>
    </citation>
    <scope>NUCLEOTIDE SEQUENCE [LARGE SCALE GENOMIC DNA]</scope>
</reference>
<dbReference type="Proteomes" id="UP000030746">
    <property type="component" value="Unassembled WGS sequence"/>
</dbReference>
<accession>V4AB20</accession>
<dbReference type="STRING" id="225164.V4AB20"/>
<dbReference type="PANTHER" id="PTHR47510:SF3">
    <property type="entry name" value="ENDO_EXONUCLEASE_PHOSPHATASE DOMAIN-CONTAINING PROTEIN"/>
    <property type="match status" value="1"/>
</dbReference>
<proteinExistence type="predicted"/>